<keyword evidence="1" id="KW-0472">Membrane</keyword>
<dbReference type="RefSeq" id="WP_108106950.1">
    <property type="nucleotide sequence ID" value="NZ_QASN01000017.1"/>
</dbReference>
<reference evidence="2 3" key="1">
    <citation type="submission" date="2018-04" db="EMBL/GenBank/DDBJ databases">
        <title>Pseudomonas sp. nov., isolated from mangrove soil.</title>
        <authorList>
            <person name="Chen C."/>
        </authorList>
    </citation>
    <scope>NUCLEOTIDE SEQUENCE [LARGE SCALE GENOMIC DNA]</scope>
    <source>
        <strain evidence="2 3">TC-11</strain>
    </source>
</reference>
<comment type="caution">
    <text evidence="2">The sequence shown here is derived from an EMBL/GenBank/DDBJ whole genome shotgun (WGS) entry which is preliminary data.</text>
</comment>
<accession>A0A2T5P975</accession>
<dbReference type="OrthoDB" id="9151209at2"/>
<keyword evidence="1" id="KW-1133">Transmembrane helix</keyword>
<proteinExistence type="predicted"/>
<keyword evidence="1" id="KW-0812">Transmembrane</keyword>
<dbReference type="Pfam" id="PF04612">
    <property type="entry name" value="T2SSM"/>
    <property type="match status" value="1"/>
</dbReference>
<name>A0A2T5P975_9PSED</name>
<dbReference type="Proteomes" id="UP000244064">
    <property type="component" value="Unassembled WGS sequence"/>
</dbReference>
<dbReference type="InterPro" id="IPR007690">
    <property type="entry name" value="T2SS_GspM"/>
</dbReference>
<organism evidence="2 3">
    <name type="scientific">Pseudomonas mangrovi</name>
    <dbReference type="NCBI Taxonomy" id="2161748"/>
    <lineage>
        <taxon>Bacteria</taxon>
        <taxon>Pseudomonadati</taxon>
        <taxon>Pseudomonadota</taxon>
        <taxon>Gammaproteobacteria</taxon>
        <taxon>Pseudomonadales</taxon>
        <taxon>Pseudomonadaceae</taxon>
        <taxon>Pseudomonas</taxon>
    </lineage>
</organism>
<keyword evidence="3" id="KW-1185">Reference proteome</keyword>
<protein>
    <submittedName>
        <fullName evidence="2">MSHA biogenesis protein MshJ</fullName>
    </submittedName>
</protein>
<dbReference type="GO" id="GO:0015627">
    <property type="term" value="C:type II protein secretion system complex"/>
    <property type="evidence" value="ECO:0007669"/>
    <property type="project" value="InterPro"/>
</dbReference>
<evidence type="ECO:0000256" key="1">
    <source>
        <dbReference type="SAM" id="Phobius"/>
    </source>
</evidence>
<evidence type="ECO:0000313" key="2">
    <source>
        <dbReference type="EMBL" id="PTU74251.1"/>
    </source>
</evidence>
<dbReference type="EMBL" id="QASN01000017">
    <property type="protein sequence ID" value="PTU74251.1"/>
    <property type="molecule type" value="Genomic_DNA"/>
</dbReference>
<dbReference type="AlphaFoldDB" id="A0A2T5P975"/>
<dbReference type="GO" id="GO:0015628">
    <property type="term" value="P:protein secretion by the type II secretion system"/>
    <property type="evidence" value="ECO:0007669"/>
    <property type="project" value="InterPro"/>
</dbReference>
<gene>
    <name evidence="2" type="ORF">DBO85_09095</name>
</gene>
<sequence length="225" mass="25219">MNKWLERWKGLGPREQWLATGVAAAVLVVLYMLLVLDPLSARIASEQLRQRLADTRELEARNGVQELQARLAADPNLPLRAALEGAELQRVQLDRRIEAQTQVLLPPERMKQLLQELLRNQKGLQLVELQTSSEPLRLGAPAPASVQPEQGAEQAPAVVLHKHSLELRLEGGYFDLLSYLVALQGSEFRVYWDGLDYEVGEAGHKRASITLRLHTLSRSARFLGV</sequence>
<feature type="transmembrane region" description="Helical" evidence="1">
    <location>
        <begin position="17"/>
        <end position="36"/>
    </location>
</feature>
<evidence type="ECO:0000313" key="3">
    <source>
        <dbReference type="Proteomes" id="UP000244064"/>
    </source>
</evidence>